<comment type="function">
    <text evidence="8">Catalyzes the conversion of 7,8-dihydroneopterin to 6-hydroxymethyl-7,8-dihydropterin.</text>
</comment>
<evidence type="ECO:0000256" key="5">
    <source>
        <dbReference type="ARBA" id="ARBA00022909"/>
    </source>
</evidence>
<comment type="catalytic activity">
    <reaction evidence="1">
        <text>7,8-dihydroneopterin = 7,8-dihydromonapterin</text>
        <dbReference type="Rhea" id="RHEA:45328"/>
        <dbReference type="ChEBI" id="CHEBI:17001"/>
        <dbReference type="ChEBI" id="CHEBI:71175"/>
        <dbReference type="EC" id="5.1.99.8"/>
    </reaction>
</comment>
<evidence type="ECO:0000256" key="4">
    <source>
        <dbReference type="ARBA" id="ARBA00005708"/>
    </source>
</evidence>
<dbReference type="Gene3D" id="3.30.1130.10">
    <property type="match status" value="1"/>
</dbReference>
<dbReference type="InterPro" id="IPR006157">
    <property type="entry name" value="FolB_dom"/>
</dbReference>
<comment type="caution">
    <text evidence="10">The sequence shown here is derived from an EMBL/GenBank/DDBJ whole genome shotgun (WGS) entry which is preliminary data.</text>
</comment>
<evidence type="ECO:0000256" key="7">
    <source>
        <dbReference type="ARBA" id="ARBA00023239"/>
    </source>
</evidence>
<dbReference type="UniPathway" id="UPA00077">
    <property type="reaction ID" value="UER00154"/>
</dbReference>
<gene>
    <name evidence="10" type="primary">folB</name>
    <name evidence="10" type="ORF">DBW97_01070</name>
</gene>
<dbReference type="Pfam" id="PF02152">
    <property type="entry name" value="FolB"/>
    <property type="match status" value="1"/>
</dbReference>
<dbReference type="SUPFAM" id="SSF55620">
    <property type="entry name" value="Tetrahydrobiopterin biosynthesis enzymes-like"/>
    <property type="match status" value="1"/>
</dbReference>
<dbReference type="InterPro" id="IPR006156">
    <property type="entry name" value="Dihydroneopterin_aldolase"/>
</dbReference>
<evidence type="ECO:0000256" key="1">
    <source>
        <dbReference type="ARBA" id="ARBA00000693"/>
    </source>
</evidence>
<proteinExistence type="inferred from homology"/>
<dbReference type="NCBIfam" id="TIGR00526">
    <property type="entry name" value="folB_dom"/>
    <property type="match status" value="1"/>
</dbReference>
<reference evidence="10 11" key="1">
    <citation type="journal article" date="2018" name="Microbiome">
        <title>Fine metagenomic profile of the Mediterranean stratified and mixed water columns revealed by assembly and recruitment.</title>
        <authorList>
            <person name="Haro-Moreno J.M."/>
            <person name="Lopez-Perez M."/>
            <person name="De La Torre J.R."/>
            <person name="Picazo A."/>
            <person name="Camacho A."/>
            <person name="Rodriguez-Valera F."/>
        </authorList>
    </citation>
    <scope>NUCLEOTIDE SEQUENCE [LARGE SCALE GENOMIC DNA]</scope>
    <source>
        <strain evidence="10">MED-G83</strain>
    </source>
</reference>
<feature type="domain" description="Dihydroneopterin aldolase/epimerase" evidence="9">
    <location>
        <begin position="7"/>
        <end position="117"/>
    </location>
</feature>
<keyword evidence="7 8" id="KW-0456">Lyase</keyword>
<evidence type="ECO:0000256" key="6">
    <source>
        <dbReference type="ARBA" id="ARBA00023235"/>
    </source>
</evidence>
<dbReference type="EC" id="4.1.2.25" evidence="8"/>
<comment type="catalytic activity">
    <reaction evidence="2 8">
        <text>7,8-dihydroneopterin = 6-hydroxymethyl-7,8-dihydropterin + glycolaldehyde</text>
        <dbReference type="Rhea" id="RHEA:10540"/>
        <dbReference type="ChEBI" id="CHEBI:17001"/>
        <dbReference type="ChEBI" id="CHEBI:17071"/>
        <dbReference type="ChEBI" id="CHEBI:44841"/>
        <dbReference type="EC" id="4.1.2.25"/>
    </reaction>
</comment>
<dbReference type="NCBIfam" id="TIGR00525">
    <property type="entry name" value="folB"/>
    <property type="match status" value="1"/>
</dbReference>
<comment type="pathway">
    <text evidence="3 8">Cofactor biosynthesis; tetrahydrofolate biosynthesis; 2-amino-4-hydroxy-6-hydroxymethyl-7,8-dihydropteridine diphosphate from 7,8-dihydroneopterin triphosphate: step 3/4.</text>
</comment>
<comment type="similarity">
    <text evidence="4 8">Belongs to the DHNA family.</text>
</comment>
<sequence length="123" mass="14046">MLKGDKIYVEDLRVKATIGIFDWEKKIKQEVSISYEIPHDNKKAAAADAIEATTDYKSITKAIIAFVESNKFELVETFAERIAEMVIKDFNITEIRLRVSKPGALRYSKDVGVIIERNKSSYE</sequence>
<evidence type="ECO:0000256" key="3">
    <source>
        <dbReference type="ARBA" id="ARBA00005013"/>
    </source>
</evidence>
<accession>A0A368BPY4</accession>
<protein>
    <recommendedName>
        <fullName evidence="8">7,8-dihydroneopterin aldolase</fullName>
        <ecNumber evidence="8">4.1.2.25</ecNumber>
    </recommendedName>
</protein>
<dbReference type="InterPro" id="IPR043133">
    <property type="entry name" value="GTP-CH-I_C/QueF"/>
</dbReference>
<dbReference type="PANTHER" id="PTHR42844:SF1">
    <property type="entry name" value="DIHYDRONEOPTERIN ALDOLASE 1-RELATED"/>
    <property type="match status" value="1"/>
</dbReference>
<dbReference type="GO" id="GO:0046654">
    <property type="term" value="P:tetrahydrofolate biosynthetic process"/>
    <property type="evidence" value="ECO:0007669"/>
    <property type="project" value="UniProtKB-UniRule"/>
</dbReference>
<dbReference type="GO" id="GO:0004150">
    <property type="term" value="F:dihydroneopterin aldolase activity"/>
    <property type="evidence" value="ECO:0007669"/>
    <property type="project" value="UniProtKB-UniRule"/>
</dbReference>
<evidence type="ECO:0000256" key="2">
    <source>
        <dbReference type="ARBA" id="ARBA00001353"/>
    </source>
</evidence>
<evidence type="ECO:0000313" key="10">
    <source>
        <dbReference type="EMBL" id="RCL39350.1"/>
    </source>
</evidence>
<dbReference type="GO" id="GO:0005737">
    <property type="term" value="C:cytoplasm"/>
    <property type="evidence" value="ECO:0007669"/>
    <property type="project" value="TreeGrafter"/>
</dbReference>
<keyword evidence="6" id="KW-0413">Isomerase</keyword>
<dbReference type="SMART" id="SM00905">
    <property type="entry name" value="FolB"/>
    <property type="match status" value="1"/>
</dbReference>
<dbReference type="GO" id="GO:0016853">
    <property type="term" value="F:isomerase activity"/>
    <property type="evidence" value="ECO:0007669"/>
    <property type="project" value="UniProtKB-KW"/>
</dbReference>
<organism evidence="10 11">
    <name type="scientific">SAR86 cluster bacterium</name>
    <dbReference type="NCBI Taxonomy" id="2030880"/>
    <lineage>
        <taxon>Bacteria</taxon>
        <taxon>Pseudomonadati</taxon>
        <taxon>Pseudomonadota</taxon>
        <taxon>Gammaproteobacteria</taxon>
        <taxon>SAR86 cluster</taxon>
    </lineage>
</organism>
<dbReference type="EMBL" id="QOPD01000001">
    <property type="protein sequence ID" value="RCL39350.1"/>
    <property type="molecule type" value="Genomic_DNA"/>
</dbReference>
<dbReference type="AlphaFoldDB" id="A0A368BPY4"/>
<evidence type="ECO:0000313" key="11">
    <source>
        <dbReference type="Proteomes" id="UP000252147"/>
    </source>
</evidence>
<evidence type="ECO:0000259" key="9">
    <source>
        <dbReference type="SMART" id="SM00905"/>
    </source>
</evidence>
<evidence type="ECO:0000256" key="8">
    <source>
        <dbReference type="RuleBase" id="RU362079"/>
    </source>
</evidence>
<dbReference type="PANTHER" id="PTHR42844">
    <property type="entry name" value="DIHYDRONEOPTERIN ALDOLASE 1-RELATED"/>
    <property type="match status" value="1"/>
</dbReference>
<dbReference type="Proteomes" id="UP000252147">
    <property type="component" value="Unassembled WGS sequence"/>
</dbReference>
<dbReference type="GO" id="GO:0046656">
    <property type="term" value="P:folic acid biosynthetic process"/>
    <property type="evidence" value="ECO:0007669"/>
    <property type="project" value="UniProtKB-UniRule"/>
</dbReference>
<keyword evidence="5 8" id="KW-0289">Folate biosynthesis</keyword>
<dbReference type="FunFam" id="3.30.1130.10:FF:000002">
    <property type="entry name" value="7,8-dihydroneopterin aldolase"/>
    <property type="match status" value="1"/>
</dbReference>
<name>A0A368BPY4_9GAMM</name>